<dbReference type="OrthoDB" id="7228128at2759"/>
<accession>A0A8S0ZL94</accession>
<dbReference type="AlphaFoldDB" id="A0A8S0ZL94"/>
<reference evidence="2 3" key="1">
    <citation type="submission" date="2020-04" db="EMBL/GenBank/DDBJ databases">
        <authorList>
            <person name="Wallbank WR R."/>
            <person name="Pardo Diaz C."/>
            <person name="Kozak K."/>
            <person name="Martin S."/>
            <person name="Jiggins C."/>
            <person name="Moest M."/>
            <person name="Warren A I."/>
            <person name="Byers J.R.P. K."/>
            <person name="Montejo-Kovacevich G."/>
            <person name="Yen C E."/>
        </authorList>
    </citation>
    <scope>NUCLEOTIDE SEQUENCE [LARGE SCALE GENOMIC DNA]</scope>
</reference>
<organism evidence="2 3">
    <name type="scientific">Arctia plantaginis</name>
    <name type="common">Wood tiger moth</name>
    <name type="synonym">Phalaena plantaginis</name>
    <dbReference type="NCBI Taxonomy" id="874455"/>
    <lineage>
        <taxon>Eukaryota</taxon>
        <taxon>Metazoa</taxon>
        <taxon>Ecdysozoa</taxon>
        <taxon>Arthropoda</taxon>
        <taxon>Hexapoda</taxon>
        <taxon>Insecta</taxon>
        <taxon>Pterygota</taxon>
        <taxon>Neoptera</taxon>
        <taxon>Endopterygota</taxon>
        <taxon>Lepidoptera</taxon>
        <taxon>Glossata</taxon>
        <taxon>Ditrysia</taxon>
        <taxon>Noctuoidea</taxon>
        <taxon>Erebidae</taxon>
        <taxon>Arctiinae</taxon>
        <taxon>Arctia</taxon>
    </lineage>
</organism>
<comment type="caution">
    <text evidence="2">The sequence shown here is derived from an EMBL/GenBank/DDBJ whole genome shotgun (WGS) entry which is preliminary data.</text>
</comment>
<keyword evidence="1" id="KW-0732">Signal</keyword>
<dbReference type="EMBL" id="CADEBC010000480">
    <property type="protein sequence ID" value="CAB3234205.1"/>
    <property type="molecule type" value="Genomic_DNA"/>
</dbReference>
<evidence type="ECO:0000256" key="1">
    <source>
        <dbReference type="SAM" id="SignalP"/>
    </source>
</evidence>
<keyword evidence="3" id="KW-1185">Reference proteome</keyword>
<feature type="signal peptide" evidence="1">
    <location>
        <begin position="1"/>
        <end position="21"/>
    </location>
</feature>
<evidence type="ECO:0000313" key="3">
    <source>
        <dbReference type="Proteomes" id="UP000494106"/>
    </source>
</evidence>
<name>A0A8S0ZL94_ARCPL</name>
<gene>
    <name evidence="2" type="ORF">APLA_LOCUS5529</name>
</gene>
<dbReference type="Proteomes" id="UP000494106">
    <property type="component" value="Unassembled WGS sequence"/>
</dbReference>
<proteinExistence type="predicted"/>
<protein>
    <submittedName>
        <fullName evidence="2">Uncharacterized protein</fullName>
    </submittedName>
</protein>
<evidence type="ECO:0000313" key="2">
    <source>
        <dbReference type="EMBL" id="CAB3234205.1"/>
    </source>
</evidence>
<sequence>MQCFICVTYMVILCSANPTTTREIATTHEKRSLFRDVIDSLRIHTQLPKEINLNDENDLSQNYDRYGFKDEYLASDSEFVPRRNDRIEMPSLKYRFPKSLNLNANDKIPVKEVVVHIDADATKQTTQKPKKDRINQRPIINKVKLPNRIKQNEEEIGNTDSDADDNFHFSNLMNGQSQIGHRETQTVLKPTVIVNIRGSVNHRDSDIRLEARDEGNSSVPWQNIFNINQEVKIGKEVDRRKNPVQQEIKTVEEKDSPKPKEHMMMCETASSKFDNGNRKFDNALQILFTV</sequence>
<feature type="chain" id="PRO_5035834294" evidence="1">
    <location>
        <begin position="22"/>
        <end position="290"/>
    </location>
</feature>